<organism evidence="3 4">
    <name type="scientific">Allocatelliglobosispora scoriae</name>
    <dbReference type="NCBI Taxonomy" id="643052"/>
    <lineage>
        <taxon>Bacteria</taxon>
        <taxon>Bacillati</taxon>
        <taxon>Actinomycetota</taxon>
        <taxon>Actinomycetes</taxon>
        <taxon>Micromonosporales</taxon>
        <taxon>Micromonosporaceae</taxon>
        <taxon>Allocatelliglobosispora</taxon>
    </lineage>
</organism>
<keyword evidence="2" id="KW-0472">Membrane</keyword>
<keyword evidence="2" id="KW-1133">Transmembrane helix</keyword>
<name>A0A841BL03_9ACTN</name>
<gene>
    <name evidence="3" type="ORF">F4553_003156</name>
</gene>
<proteinExistence type="predicted"/>
<feature type="region of interest" description="Disordered" evidence="1">
    <location>
        <begin position="90"/>
        <end position="112"/>
    </location>
</feature>
<feature type="transmembrane region" description="Helical" evidence="2">
    <location>
        <begin position="42"/>
        <end position="62"/>
    </location>
</feature>
<evidence type="ECO:0000256" key="1">
    <source>
        <dbReference type="SAM" id="MobiDB-lite"/>
    </source>
</evidence>
<sequence length="246" mass="25502">MSEPDPIRSALDEARAAVAPLIQAPGVAAARSTLRRRHARRAAVLATFVVVGLGLAAFAFSAPPSPTVPGTEWSAGPTPTPTASLVVDATPTPTPPATSAAPPGAPDGGGASPTCYNKIMPKVENASLANGNRVRFYLTKPAGMSFCPGLRIVVSWASFRYVNDGEQFHDGGSGMELTSARPSITSTVSWFAPACHGDVYYWGGQSGVKFTIPAGQHLSMSAWNASRRSGLLAKKLTTNVCPTPIG</sequence>
<dbReference type="Proteomes" id="UP000587527">
    <property type="component" value="Unassembled WGS sequence"/>
</dbReference>
<dbReference type="EMBL" id="JACHMN010000002">
    <property type="protein sequence ID" value="MBB5869777.1"/>
    <property type="molecule type" value="Genomic_DNA"/>
</dbReference>
<accession>A0A841BL03</accession>
<evidence type="ECO:0000313" key="4">
    <source>
        <dbReference type="Proteomes" id="UP000587527"/>
    </source>
</evidence>
<keyword evidence="2" id="KW-0812">Transmembrane</keyword>
<dbReference type="AlphaFoldDB" id="A0A841BL03"/>
<evidence type="ECO:0000256" key="2">
    <source>
        <dbReference type="SAM" id="Phobius"/>
    </source>
</evidence>
<protein>
    <submittedName>
        <fullName evidence="3">Uncharacterized protein</fullName>
    </submittedName>
</protein>
<reference evidence="3 4" key="1">
    <citation type="submission" date="2020-08" db="EMBL/GenBank/DDBJ databases">
        <title>Sequencing the genomes of 1000 actinobacteria strains.</title>
        <authorList>
            <person name="Klenk H.-P."/>
        </authorList>
    </citation>
    <scope>NUCLEOTIDE SEQUENCE [LARGE SCALE GENOMIC DNA]</scope>
    <source>
        <strain evidence="3 4">DSM 45362</strain>
    </source>
</reference>
<comment type="caution">
    <text evidence="3">The sequence shown here is derived from an EMBL/GenBank/DDBJ whole genome shotgun (WGS) entry which is preliminary data.</text>
</comment>
<dbReference type="RefSeq" id="WP_184836641.1">
    <property type="nucleotide sequence ID" value="NZ_JACHMN010000002.1"/>
</dbReference>
<evidence type="ECO:0000313" key="3">
    <source>
        <dbReference type="EMBL" id="MBB5869777.1"/>
    </source>
</evidence>
<keyword evidence="4" id="KW-1185">Reference proteome</keyword>